<dbReference type="PANTHER" id="PTHR12526:SF630">
    <property type="entry name" value="GLYCOSYLTRANSFERASE"/>
    <property type="match status" value="1"/>
</dbReference>
<comment type="caution">
    <text evidence="3">The sequence shown here is derived from an EMBL/GenBank/DDBJ whole genome shotgun (WGS) entry which is preliminary data.</text>
</comment>
<evidence type="ECO:0000313" key="3">
    <source>
        <dbReference type="EMBL" id="TXD93970.1"/>
    </source>
</evidence>
<evidence type="ECO:0000313" key="4">
    <source>
        <dbReference type="Proteomes" id="UP000321367"/>
    </source>
</evidence>
<dbReference type="SUPFAM" id="SSF53756">
    <property type="entry name" value="UDP-Glycosyltransferase/glycogen phosphorylase"/>
    <property type="match status" value="1"/>
</dbReference>
<dbReference type="Proteomes" id="UP000321367">
    <property type="component" value="Unassembled WGS sequence"/>
</dbReference>
<dbReference type="EMBL" id="VORY01000007">
    <property type="protein sequence ID" value="TXD93970.1"/>
    <property type="molecule type" value="Genomic_DNA"/>
</dbReference>
<feature type="domain" description="Glycosyltransferase subfamily 4-like N-terminal" evidence="2">
    <location>
        <begin position="3"/>
        <end position="134"/>
    </location>
</feature>
<name>A0A5C6ZVN1_9FLAO</name>
<dbReference type="Pfam" id="PF00534">
    <property type="entry name" value="Glycos_transf_1"/>
    <property type="match status" value="1"/>
</dbReference>
<organism evidence="3 4">
    <name type="scientific">Gillisia hiemivivida</name>
    <dbReference type="NCBI Taxonomy" id="291190"/>
    <lineage>
        <taxon>Bacteria</taxon>
        <taxon>Pseudomonadati</taxon>
        <taxon>Bacteroidota</taxon>
        <taxon>Flavobacteriia</taxon>
        <taxon>Flavobacteriales</taxon>
        <taxon>Flavobacteriaceae</taxon>
        <taxon>Gillisia</taxon>
    </lineage>
</organism>
<dbReference type="PANTHER" id="PTHR12526">
    <property type="entry name" value="GLYCOSYLTRANSFERASE"/>
    <property type="match status" value="1"/>
</dbReference>
<evidence type="ECO:0000259" key="2">
    <source>
        <dbReference type="Pfam" id="PF13477"/>
    </source>
</evidence>
<evidence type="ECO:0000259" key="1">
    <source>
        <dbReference type="Pfam" id="PF00534"/>
    </source>
</evidence>
<keyword evidence="3" id="KW-0808">Transferase</keyword>
<dbReference type="InterPro" id="IPR028098">
    <property type="entry name" value="Glyco_trans_4-like_N"/>
</dbReference>
<keyword evidence="4" id="KW-1185">Reference proteome</keyword>
<reference evidence="3 4" key="1">
    <citation type="submission" date="2019-08" db="EMBL/GenBank/DDBJ databases">
        <title>Genome sequence of Gillisia hiemivivida IC154 (type strain).</title>
        <authorList>
            <person name="Bowman J.P."/>
        </authorList>
    </citation>
    <scope>NUCLEOTIDE SEQUENCE [LARGE SCALE GENOMIC DNA]</scope>
    <source>
        <strain evidence="3 4">IC154</strain>
    </source>
</reference>
<dbReference type="GO" id="GO:0016757">
    <property type="term" value="F:glycosyltransferase activity"/>
    <property type="evidence" value="ECO:0007669"/>
    <property type="project" value="InterPro"/>
</dbReference>
<feature type="domain" description="Glycosyl transferase family 1" evidence="1">
    <location>
        <begin position="251"/>
        <end position="339"/>
    </location>
</feature>
<sequence>MVSVFSNHFFNWVLQLKGSGHEVYWFDVNDANTHVTRIDFVIQTVKWKRKFDYPGRQWIKKNFFVLDKFINRLNQRKLIDAFQQKFDEIQPDVIHSFEMYSSCVPILKIIKKHPKIKWIYSPWGTDLFYYQNEAEKLKGIKSVFNRLDYMFADCNRDSLIARKYGFQGEYLGTFPGGGGYELNSSNSWVYEFQNRKTILVKGYQNKFGRCNNVLEALLEIEHDIKDFEIIVFAATEEVLKFVDNPIFNKMKNLRIVGAIGREEVLKLMGKSLLYIGNSISDGMPNTLLEAIIMGAFPIQSNPGGASAEIIEHGKNGYLIENPENSNEIAVLIKKAIQNTGLLQSGITFNSDYIKPKLERDYIKEQVLKSYALVEANLKF</sequence>
<proteinExistence type="predicted"/>
<dbReference type="Pfam" id="PF13477">
    <property type="entry name" value="Glyco_trans_4_2"/>
    <property type="match status" value="1"/>
</dbReference>
<dbReference type="AlphaFoldDB" id="A0A5C6ZVN1"/>
<dbReference type="OrthoDB" id="1411429at2"/>
<gene>
    <name evidence="3" type="ORF">ES724_08190</name>
</gene>
<accession>A0A5C6ZVN1</accession>
<protein>
    <submittedName>
        <fullName evidence="3">Glycosyltransferase</fullName>
    </submittedName>
</protein>
<dbReference type="InterPro" id="IPR001296">
    <property type="entry name" value="Glyco_trans_1"/>
</dbReference>
<dbReference type="Gene3D" id="3.40.50.2000">
    <property type="entry name" value="Glycogen Phosphorylase B"/>
    <property type="match status" value="2"/>
</dbReference>